<sequence>MVLMVGRVCFSLGHTQHLLIARRQGNIWDQFDFFGKQRILV</sequence>
<dbReference type="AlphaFoldDB" id="A0A6B9XUW0"/>
<proteinExistence type="predicted"/>
<dbReference type="EMBL" id="MK697699">
    <property type="protein sequence ID" value="QHR89776.1"/>
    <property type="molecule type" value="Genomic_DNA"/>
</dbReference>
<keyword evidence="1" id="KW-0496">Mitochondrion</keyword>
<geneLocation type="mitochondrion" evidence="1"/>
<accession>A0A6B9XUW0</accession>
<protein>
    <submittedName>
        <fullName evidence="1">Uncharacterized protein</fullName>
    </submittedName>
</protein>
<gene>
    <name evidence="1" type="primary">orf03821</name>
    <name evidence="1" type="ORF">Q903MT_gene3798</name>
</gene>
<organism evidence="1">
    <name type="scientific">Picea sitchensis</name>
    <name type="common">Sitka spruce</name>
    <name type="synonym">Pinus sitchensis</name>
    <dbReference type="NCBI Taxonomy" id="3332"/>
    <lineage>
        <taxon>Eukaryota</taxon>
        <taxon>Viridiplantae</taxon>
        <taxon>Streptophyta</taxon>
        <taxon>Embryophyta</taxon>
        <taxon>Tracheophyta</taxon>
        <taxon>Spermatophyta</taxon>
        <taxon>Pinopsida</taxon>
        <taxon>Pinidae</taxon>
        <taxon>Conifers I</taxon>
        <taxon>Pinales</taxon>
        <taxon>Pinaceae</taxon>
        <taxon>Picea</taxon>
    </lineage>
</organism>
<evidence type="ECO:0000313" key="1">
    <source>
        <dbReference type="EMBL" id="QHR89776.1"/>
    </source>
</evidence>
<reference evidence="1" key="1">
    <citation type="submission" date="2019-03" db="EMBL/GenBank/DDBJ databases">
        <title>Largest Complete Mitochondrial Genome of a Gymnosperm, Sitka Spruce (Picea sitchensis), Indicates Complex Physical Structure.</title>
        <authorList>
            <person name="Jackman S.D."/>
            <person name="Coombe L."/>
            <person name="Warren R."/>
            <person name="Kirk H."/>
            <person name="Trinh E."/>
            <person name="McLeod T."/>
            <person name="Pleasance S."/>
            <person name="Pandoh P."/>
            <person name="Zhao Y."/>
            <person name="Coope R."/>
            <person name="Bousquet J."/>
            <person name="Bohlmann J.C."/>
            <person name="Jones S.J.M."/>
            <person name="Birol I."/>
        </authorList>
    </citation>
    <scope>NUCLEOTIDE SEQUENCE</scope>
    <source>
        <strain evidence="1">Q903</strain>
    </source>
</reference>
<name>A0A6B9XUW0_PICSI</name>